<gene>
    <name evidence="2" type="ORF">JKP88DRAFT_279824</name>
</gene>
<dbReference type="AlphaFoldDB" id="A0A835YV68"/>
<accession>A0A835YV68</accession>
<evidence type="ECO:0000313" key="2">
    <source>
        <dbReference type="EMBL" id="KAG5180125.1"/>
    </source>
</evidence>
<reference evidence="2" key="1">
    <citation type="submission" date="2021-02" db="EMBL/GenBank/DDBJ databases">
        <title>First Annotated Genome of the Yellow-green Alga Tribonema minus.</title>
        <authorList>
            <person name="Mahan K.M."/>
        </authorList>
    </citation>
    <scope>NUCLEOTIDE SEQUENCE</scope>
    <source>
        <strain evidence="2">UTEX B ZZ1240</strain>
    </source>
</reference>
<dbReference type="Proteomes" id="UP000664859">
    <property type="component" value="Unassembled WGS sequence"/>
</dbReference>
<sequence>MLSQILKSSDSPNGTVLYVIRSADGGVLFVRSSGVRSYALRELMRGTGSSDDPKRGADVAFHDTLAVVMNLAAGWGMVVSDDSEVTKIDSEYDIIMFESEPRGGGVDNDGRRSSGTPPPGLGNDSPADSLSLSPLQLSLSPILQLTGGACGDDKREAEGGKSMSGRGEFHLYAQDGDCRRVRNARAFTYQDLPAHVTRIYPQLPAFKLVEHGGHMIVADDRDLHDLQSQRSEGPWELDVKPAPWAGG</sequence>
<evidence type="ECO:0000313" key="3">
    <source>
        <dbReference type="Proteomes" id="UP000664859"/>
    </source>
</evidence>
<name>A0A835YV68_9STRA</name>
<comment type="caution">
    <text evidence="2">The sequence shown here is derived from an EMBL/GenBank/DDBJ whole genome shotgun (WGS) entry which is preliminary data.</text>
</comment>
<feature type="region of interest" description="Disordered" evidence="1">
    <location>
        <begin position="99"/>
        <end position="130"/>
    </location>
</feature>
<dbReference type="EMBL" id="JAFCMP010000412">
    <property type="protein sequence ID" value="KAG5180125.1"/>
    <property type="molecule type" value="Genomic_DNA"/>
</dbReference>
<protein>
    <submittedName>
        <fullName evidence="2">Uncharacterized protein</fullName>
    </submittedName>
</protein>
<keyword evidence="3" id="KW-1185">Reference proteome</keyword>
<evidence type="ECO:0000256" key="1">
    <source>
        <dbReference type="SAM" id="MobiDB-lite"/>
    </source>
</evidence>
<proteinExistence type="predicted"/>
<organism evidence="2 3">
    <name type="scientific">Tribonema minus</name>
    <dbReference type="NCBI Taxonomy" id="303371"/>
    <lineage>
        <taxon>Eukaryota</taxon>
        <taxon>Sar</taxon>
        <taxon>Stramenopiles</taxon>
        <taxon>Ochrophyta</taxon>
        <taxon>PX clade</taxon>
        <taxon>Xanthophyceae</taxon>
        <taxon>Tribonematales</taxon>
        <taxon>Tribonemataceae</taxon>
        <taxon>Tribonema</taxon>
    </lineage>
</organism>
<feature type="region of interest" description="Disordered" evidence="1">
    <location>
        <begin position="227"/>
        <end position="247"/>
    </location>
</feature>